<dbReference type="InterPro" id="IPR003265">
    <property type="entry name" value="HhH-GPD_domain"/>
</dbReference>
<name>A0A2P5T2I8_9GAMM</name>
<evidence type="ECO:0000256" key="6">
    <source>
        <dbReference type="ARBA" id="ARBA00023004"/>
    </source>
</evidence>
<keyword evidence="6 12" id="KW-0408">Iron</keyword>
<evidence type="ECO:0000256" key="11">
    <source>
        <dbReference type="ARBA" id="ARBA00023295"/>
    </source>
</evidence>
<comment type="function">
    <text evidence="12">DNA repair enzyme that has both DNA N-glycosylase activity and AP-lyase activity. The DNA N-glycosylase activity releases various damaged pyrimidines from DNA by cleaving the N-glycosidic bond, leaving an AP (apurinic/apyrimidinic) site. The AP-lyase activity cleaves the phosphodiester bond 3' to the AP site by a beta-elimination, leaving a 3'-terminal unsaturated sugar and a product with a terminal 5'-phosphate.</text>
</comment>
<keyword evidence="8 12" id="KW-0238">DNA-binding</keyword>
<comment type="similarity">
    <text evidence="1 12">Belongs to the Nth/MutY family.</text>
</comment>
<evidence type="ECO:0000256" key="2">
    <source>
        <dbReference type="ARBA" id="ARBA00022485"/>
    </source>
</evidence>
<dbReference type="PROSITE" id="PS01155">
    <property type="entry name" value="ENDONUCLEASE_III_2"/>
    <property type="match status" value="1"/>
</dbReference>
<dbReference type="SUPFAM" id="SSF48150">
    <property type="entry name" value="DNA-glycosylase"/>
    <property type="match status" value="1"/>
</dbReference>
<evidence type="ECO:0000256" key="8">
    <source>
        <dbReference type="ARBA" id="ARBA00023125"/>
    </source>
</evidence>
<keyword evidence="10 12" id="KW-0456">Lyase</keyword>
<dbReference type="SMART" id="SM00525">
    <property type="entry name" value="FES"/>
    <property type="match status" value="1"/>
</dbReference>
<dbReference type="SMART" id="SM00478">
    <property type="entry name" value="ENDO3c"/>
    <property type="match status" value="1"/>
</dbReference>
<dbReference type="FunFam" id="1.10.1670.10:FF:000001">
    <property type="entry name" value="Endonuclease III"/>
    <property type="match status" value="1"/>
</dbReference>
<dbReference type="GO" id="GO:0006285">
    <property type="term" value="P:base-excision repair, AP site formation"/>
    <property type="evidence" value="ECO:0007669"/>
    <property type="project" value="TreeGrafter"/>
</dbReference>
<dbReference type="GO" id="GO:0051539">
    <property type="term" value="F:4 iron, 4 sulfur cluster binding"/>
    <property type="evidence" value="ECO:0007669"/>
    <property type="project" value="UniProtKB-UniRule"/>
</dbReference>
<dbReference type="PANTHER" id="PTHR10359:SF18">
    <property type="entry name" value="ENDONUCLEASE III"/>
    <property type="match status" value="1"/>
</dbReference>
<dbReference type="Gene3D" id="1.10.1670.10">
    <property type="entry name" value="Helix-hairpin-Helix base-excision DNA repair enzymes (C-terminal)"/>
    <property type="match status" value="1"/>
</dbReference>
<evidence type="ECO:0000313" key="14">
    <source>
        <dbReference type="EMBL" id="PPI88814.1"/>
    </source>
</evidence>
<evidence type="ECO:0000256" key="4">
    <source>
        <dbReference type="ARBA" id="ARBA00022763"/>
    </source>
</evidence>
<dbReference type="RefSeq" id="WP_136132241.1">
    <property type="nucleotide sequence ID" value="NZ_PDKR01000001.1"/>
</dbReference>
<dbReference type="GO" id="GO:0003677">
    <property type="term" value="F:DNA binding"/>
    <property type="evidence" value="ECO:0007669"/>
    <property type="project" value="UniProtKB-UniRule"/>
</dbReference>
<keyword evidence="3 12" id="KW-0479">Metal-binding</keyword>
<keyword evidence="14" id="KW-0255">Endonuclease</keyword>
<dbReference type="InterPro" id="IPR011257">
    <property type="entry name" value="DNA_glycosylase"/>
</dbReference>
<gene>
    <name evidence="12 14" type="primary">nth</name>
    <name evidence="14" type="ORF">CRV09_00685</name>
</gene>
<dbReference type="Proteomes" id="UP000295937">
    <property type="component" value="Unassembled WGS sequence"/>
</dbReference>
<dbReference type="PIRSF" id="PIRSF001435">
    <property type="entry name" value="Nth"/>
    <property type="match status" value="1"/>
</dbReference>
<dbReference type="PANTHER" id="PTHR10359">
    <property type="entry name" value="A/G-SPECIFIC ADENINE GLYCOSYLASE/ENDONUCLEASE III"/>
    <property type="match status" value="1"/>
</dbReference>
<dbReference type="InterPro" id="IPR003651">
    <property type="entry name" value="Endonuclease3_FeS-loop_motif"/>
</dbReference>
<dbReference type="GO" id="GO:0019104">
    <property type="term" value="F:DNA N-glycosylase activity"/>
    <property type="evidence" value="ECO:0007669"/>
    <property type="project" value="UniProtKB-UniRule"/>
</dbReference>
<dbReference type="Pfam" id="PF00730">
    <property type="entry name" value="HhH-GPD"/>
    <property type="match status" value="1"/>
</dbReference>
<accession>A0A2P5T2I8</accession>
<organism evidence="14 15">
    <name type="scientific">Candidatus Pantoea edessiphila</name>
    <dbReference type="NCBI Taxonomy" id="2044610"/>
    <lineage>
        <taxon>Bacteria</taxon>
        <taxon>Pseudomonadati</taxon>
        <taxon>Pseudomonadota</taxon>
        <taxon>Gammaproteobacteria</taxon>
        <taxon>Enterobacterales</taxon>
        <taxon>Erwiniaceae</taxon>
        <taxon>Pantoea</taxon>
    </lineage>
</organism>
<dbReference type="InterPro" id="IPR023170">
    <property type="entry name" value="HhH_base_excis_C"/>
</dbReference>
<dbReference type="OrthoDB" id="9800977at2"/>
<evidence type="ECO:0000256" key="1">
    <source>
        <dbReference type="ARBA" id="ARBA00008343"/>
    </source>
</evidence>
<evidence type="ECO:0000256" key="12">
    <source>
        <dbReference type="HAMAP-Rule" id="MF_00942"/>
    </source>
</evidence>
<comment type="catalytic activity">
    <reaction evidence="12">
        <text>2'-deoxyribonucleotide-(2'-deoxyribose 5'-phosphate)-2'-deoxyribonucleotide-DNA = a 3'-end 2'-deoxyribonucleotide-(2,3-dehydro-2,3-deoxyribose 5'-phosphate)-DNA + a 5'-end 5'-phospho-2'-deoxyribonucleoside-DNA + H(+)</text>
        <dbReference type="Rhea" id="RHEA:66592"/>
        <dbReference type="Rhea" id="RHEA-COMP:13180"/>
        <dbReference type="Rhea" id="RHEA-COMP:16897"/>
        <dbReference type="Rhea" id="RHEA-COMP:17067"/>
        <dbReference type="ChEBI" id="CHEBI:15378"/>
        <dbReference type="ChEBI" id="CHEBI:136412"/>
        <dbReference type="ChEBI" id="CHEBI:157695"/>
        <dbReference type="ChEBI" id="CHEBI:167181"/>
        <dbReference type="EC" id="4.2.99.18"/>
    </reaction>
</comment>
<feature type="binding site" evidence="12">
    <location>
        <position position="203"/>
    </location>
    <ligand>
        <name>[4Fe-4S] cluster</name>
        <dbReference type="ChEBI" id="CHEBI:49883"/>
    </ligand>
</feature>
<proteinExistence type="inferred from homology"/>
<dbReference type="GO" id="GO:0140078">
    <property type="term" value="F:class I DNA-(apurinic or apyrimidinic site) endonuclease activity"/>
    <property type="evidence" value="ECO:0007669"/>
    <property type="project" value="UniProtKB-EC"/>
</dbReference>
<dbReference type="NCBIfam" id="TIGR01083">
    <property type="entry name" value="nth"/>
    <property type="match status" value="1"/>
</dbReference>
<evidence type="ECO:0000256" key="3">
    <source>
        <dbReference type="ARBA" id="ARBA00022723"/>
    </source>
</evidence>
<dbReference type="Gene3D" id="1.10.340.30">
    <property type="entry name" value="Hypothetical protein, domain 2"/>
    <property type="match status" value="1"/>
</dbReference>
<evidence type="ECO:0000256" key="10">
    <source>
        <dbReference type="ARBA" id="ARBA00023239"/>
    </source>
</evidence>
<dbReference type="InterPro" id="IPR000445">
    <property type="entry name" value="HhH_motif"/>
</dbReference>
<dbReference type="InterPro" id="IPR005759">
    <property type="entry name" value="Nth"/>
</dbReference>
<reference evidence="14 15" key="1">
    <citation type="journal article" date="2018" name="Genome Biol. Evol.">
        <title>Cladogenesis and Genomic Streamlining in Extracellular Endosymbionts of Tropical Stink Bugs.</title>
        <authorList>
            <person name="Otero-Bravo A."/>
            <person name="Goffredi S."/>
            <person name="Sabree Z.L."/>
        </authorList>
    </citation>
    <scope>NUCLEOTIDE SEQUENCE [LARGE SCALE GENOMIC DNA]</scope>
    <source>
        <strain evidence="14 15">SoEO</strain>
    </source>
</reference>
<dbReference type="AlphaFoldDB" id="A0A2P5T2I8"/>
<dbReference type="FunFam" id="1.10.340.30:FF:000001">
    <property type="entry name" value="Endonuclease III"/>
    <property type="match status" value="1"/>
</dbReference>
<evidence type="ECO:0000256" key="9">
    <source>
        <dbReference type="ARBA" id="ARBA00023204"/>
    </source>
</evidence>
<evidence type="ECO:0000256" key="5">
    <source>
        <dbReference type="ARBA" id="ARBA00022801"/>
    </source>
</evidence>
<dbReference type="EMBL" id="PDKR01000001">
    <property type="protein sequence ID" value="PPI88814.1"/>
    <property type="molecule type" value="Genomic_DNA"/>
</dbReference>
<keyword evidence="11 12" id="KW-0326">Glycosidase</keyword>
<evidence type="ECO:0000313" key="15">
    <source>
        <dbReference type="Proteomes" id="UP000295937"/>
    </source>
</evidence>
<dbReference type="EC" id="4.2.99.18" evidence="12"/>
<evidence type="ECO:0000256" key="7">
    <source>
        <dbReference type="ARBA" id="ARBA00023014"/>
    </source>
</evidence>
<feature type="domain" description="HhH-GPD" evidence="13">
    <location>
        <begin position="38"/>
        <end position="185"/>
    </location>
</feature>
<dbReference type="Pfam" id="PF00633">
    <property type="entry name" value="HHH"/>
    <property type="match status" value="1"/>
</dbReference>
<keyword evidence="9 12" id="KW-0234">DNA repair</keyword>
<dbReference type="HAMAP" id="MF_00942">
    <property type="entry name" value="Nth"/>
    <property type="match status" value="1"/>
</dbReference>
<feature type="binding site" evidence="12">
    <location>
        <position position="187"/>
    </location>
    <ligand>
        <name>[4Fe-4S] cluster</name>
        <dbReference type="ChEBI" id="CHEBI:49883"/>
    </ligand>
</feature>
<keyword evidence="14" id="KW-0540">Nuclease</keyword>
<keyword evidence="2 12" id="KW-0004">4Fe-4S</keyword>
<dbReference type="GO" id="GO:0046872">
    <property type="term" value="F:metal ion binding"/>
    <property type="evidence" value="ECO:0007669"/>
    <property type="project" value="UniProtKB-KW"/>
</dbReference>
<comment type="cofactor">
    <cofactor evidence="12">
        <name>[4Fe-4S] cluster</name>
        <dbReference type="ChEBI" id="CHEBI:49883"/>
    </cofactor>
    <text evidence="12">Binds 1 [4Fe-4S] cluster.</text>
</comment>
<feature type="binding site" evidence="12">
    <location>
        <position position="197"/>
    </location>
    <ligand>
        <name>[4Fe-4S] cluster</name>
        <dbReference type="ChEBI" id="CHEBI:49883"/>
    </ligand>
</feature>
<keyword evidence="7 12" id="KW-0411">Iron-sulfur</keyword>
<feature type="binding site" evidence="12">
    <location>
        <position position="194"/>
    </location>
    <ligand>
        <name>[4Fe-4S] cluster</name>
        <dbReference type="ChEBI" id="CHEBI:49883"/>
    </ligand>
</feature>
<protein>
    <recommendedName>
        <fullName evidence="12">Endonuclease III</fullName>
        <ecNumber evidence="12">4.2.99.18</ecNumber>
    </recommendedName>
    <alternativeName>
        <fullName evidence="12">DNA-(apurinic or apyrimidinic site) lyase</fullName>
    </alternativeName>
</protein>
<dbReference type="InterPro" id="IPR004036">
    <property type="entry name" value="Endonuclease-III-like_CS2"/>
</dbReference>
<dbReference type="CDD" id="cd00056">
    <property type="entry name" value="ENDO3c"/>
    <property type="match status" value="1"/>
</dbReference>
<keyword evidence="5 12" id="KW-0378">Hydrolase</keyword>
<keyword evidence="4 12" id="KW-0227">DNA damage</keyword>
<comment type="caution">
    <text evidence="14">The sequence shown here is derived from an EMBL/GenBank/DDBJ whole genome shotgun (WGS) entry which is preliminary data.</text>
</comment>
<evidence type="ECO:0000259" key="13">
    <source>
        <dbReference type="SMART" id="SM00478"/>
    </source>
</evidence>
<sequence length="212" mass="24324">MNQKIRIKILNILKDKNPNPIIELNFKSPFELLISTLLSAQSTDIIVNKVTQKLYQEANTPEKFLKLGLNNIKKYIKPIGLYNIKALNIIKTCHMLLEKYDGKIPENRIALETLPGIGKKTANIILNIVFNQSTIAVDTHVFRVCNRTRFATGKNVIQVENKLLKVVPKSFKKNCHMWLVFHGRYTCKARIPKCNLCIINHLCASNTSYYKI</sequence>